<comment type="caution">
    <text evidence="1">The sequence shown here is derived from an EMBL/GenBank/DDBJ whole genome shotgun (WGS) entry which is preliminary data.</text>
</comment>
<evidence type="ECO:0000313" key="2">
    <source>
        <dbReference type="Proteomes" id="UP000579812"/>
    </source>
</evidence>
<accession>A0A7J6CSU7</accession>
<name>A0A7J6CSU7_9TELE</name>
<dbReference type="EMBL" id="JAAMOB010000008">
    <property type="protein sequence ID" value="KAF4110356.1"/>
    <property type="molecule type" value="Genomic_DNA"/>
</dbReference>
<organism evidence="1 2">
    <name type="scientific">Onychostoma macrolepis</name>
    <dbReference type="NCBI Taxonomy" id="369639"/>
    <lineage>
        <taxon>Eukaryota</taxon>
        <taxon>Metazoa</taxon>
        <taxon>Chordata</taxon>
        <taxon>Craniata</taxon>
        <taxon>Vertebrata</taxon>
        <taxon>Euteleostomi</taxon>
        <taxon>Actinopterygii</taxon>
        <taxon>Neopterygii</taxon>
        <taxon>Teleostei</taxon>
        <taxon>Ostariophysi</taxon>
        <taxon>Cypriniformes</taxon>
        <taxon>Cyprinidae</taxon>
        <taxon>Acrossocheilinae</taxon>
        <taxon>Onychostoma</taxon>
    </lineage>
</organism>
<protein>
    <submittedName>
        <fullName evidence="1">Uncharacterized protein</fullName>
    </submittedName>
</protein>
<sequence>MFEETRDRLMMHAMDLENIMKRCSWSSTGLWARISSSHLTEIFQSKEGMLGSYFYKDSDDDYSFHHLDIGIILIEHEGDVLSSSPSQSSLIEGDFVMDSIEDLSKAMCILSKAVTDAKRMTPIKTVSPALHPIKVKEPWSVVGMDLIGPLKKNVKDYQYVLTVTDLFTKGRAFVNELNAHIFAVLNIKHACIKHKCIPSPVKRPR</sequence>
<proteinExistence type="predicted"/>
<reference evidence="1 2" key="1">
    <citation type="submission" date="2020-04" db="EMBL/GenBank/DDBJ databases">
        <title>Chromosome-level genome assembly of a cyprinid fish Onychostoma macrolepis by integration of Nanopore Sequencing, Bionano and Hi-C technology.</title>
        <authorList>
            <person name="Wang D."/>
        </authorList>
    </citation>
    <scope>NUCLEOTIDE SEQUENCE [LARGE SCALE GENOMIC DNA]</scope>
    <source>
        <strain evidence="1">SWU-2019</strain>
        <tissue evidence="1">Muscle</tissue>
    </source>
</reference>
<dbReference type="InterPro" id="IPR036397">
    <property type="entry name" value="RNaseH_sf"/>
</dbReference>
<dbReference type="GO" id="GO:0003676">
    <property type="term" value="F:nucleic acid binding"/>
    <property type="evidence" value="ECO:0007669"/>
    <property type="project" value="InterPro"/>
</dbReference>
<gene>
    <name evidence="1" type="ORF">G5714_009608</name>
</gene>
<dbReference type="Gene3D" id="3.30.420.10">
    <property type="entry name" value="Ribonuclease H-like superfamily/Ribonuclease H"/>
    <property type="match status" value="1"/>
</dbReference>
<dbReference type="AlphaFoldDB" id="A0A7J6CSU7"/>
<dbReference type="Proteomes" id="UP000579812">
    <property type="component" value="Unassembled WGS sequence"/>
</dbReference>
<evidence type="ECO:0000313" key="1">
    <source>
        <dbReference type="EMBL" id="KAF4110356.1"/>
    </source>
</evidence>
<keyword evidence="2" id="KW-1185">Reference proteome</keyword>